<dbReference type="Pfam" id="PF09290">
    <property type="entry name" value="AcetDehyd-dimer"/>
    <property type="match status" value="1"/>
</dbReference>
<dbReference type="PIRSF" id="PIRSF015689">
    <property type="entry name" value="Actaldh_dh_actl"/>
    <property type="match status" value="1"/>
</dbReference>
<feature type="binding site" evidence="3">
    <location>
        <position position="269"/>
    </location>
    <ligand>
        <name>NAD(+)</name>
        <dbReference type="ChEBI" id="CHEBI:57540"/>
    </ligand>
</feature>
<comment type="caution">
    <text evidence="3">Lacks conserved residue(s) required for the propagation of feature annotation.</text>
</comment>
<dbReference type="InterPro" id="IPR015426">
    <property type="entry name" value="Acetylaldehyde_DH_C"/>
</dbReference>
<feature type="domain" description="Semialdehyde dehydrogenase NAD-binding" evidence="4">
    <location>
        <begin position="8"/>
        <end position="121"/>
    </location>
</feature>
<dbReference type="Gene3D" id="3.40.50.720">
    <property type="entry name" value="NAD(P)-binding Rossmann-like Domain"/>
    <property type="match status" value="1"/>
</dbReference>
<dbReference type="Proteomes" id="UP000286931">
    <property type="component" value="Unassembled WGS sequence"/>
</dbReference>
<dbReference type="CDD" id="cd23933">
    <property type="entry name" value="ALDH_C"/>
    <property type="match status" value="1"/>
</dbReference>
<gene>
    <name evidence="5" type="ORF">EHYA_08529</name>
</gene>
<comment type="similarity">
    <text evidence="1 3">Belongs to the acetaldehyde dehydrogenase family.</text>
</comment>
<organism evidence="5 6">
    <name type="scientific">Embleya hyalina</name>
    <dbReference type="NCBI Taxonomy" id="516124"/>
    <lineage>
        <taxon>Bacteria</taxon>
        <taxon>Bacillati</taxon>
        <taxon>Actinomycetota</taxon>
        <taxon>Actinomycetes</taxon>
        <taxon>Kitasatosporales</taxon>
        <taxon>Streptomycetaceae</taxon>
        <taxon>Embleya</taxon>
    </lineage>
</organism>
<dbReference type="RefSeq" id="WP_126642496.1">
    <property type="nucleotide sequence ID" value="NZ_BIFH01000042.1"/>
</dbReference>
<evidence type="ECO:0000256" key="3">
    <source>
        <dbReference type="HAMAP-Rule" id="MF_01657"/>
    </source>
</evidence>
<dbReference type="EMBL" id="BIFH01000042">
    <property type="protein sequence ID" value="GCE00803.1"/>
    <property type="molecule type" value="Genomic_DNA"/>
</dbReference>
<evidence type="ECO:0000256" key="1">
    <source>
        <dbReference type="ARBA" id="ARBA00009244"/>
    </source>
</evidence>
<dbReference type="InterPro" id="IPR003361">
    <property type="entry name" value="Acetaldehyde_dehydrogenase"/>
</dbReference>
<comment type="catalytic activity">
    <reaction evidence="3">
        <text>acetaldehyde + NAD(+) + CoA = acetyl-CoA + NADH + H(+)</text>
        <dbReference type="Rhea" id="RHEA:23288"/>
        <dbReference type="ChEBI" id="CHEBI:15343"/>
        <dbReference type="ChEBI" id="CHEBI:15378"/>
        <dbReference type="ChEBI" id="CHEBI:57287"/>
        <dbReference type="ChEBI" id="CHEBI:57288"/>
        <dbReference type="ChEBI" id="CHEBI:57540"/>
        <dbReference type="ChEBI" id="CHEBI:57945"/>
        <dbReference type="EC" id="1.2.1.10"/>
    </reaction>
</comment>
<dbReference type="GO" id="GO:0051287">
    <property type="term" value="F:NAD binding"/>
    <property type="evidence" value="ECO:0007669"/>
    <property type="project" value="UniProtKB-UniRule"/>
</dbReference>
<dbReference type="GO" id="GO:0008774">
    <property type="term" value="F:acetaldehyde dehydrogenase (acetylating) activity"/>
    <property type="evidence" value="ECO:0007669"/>
    <property type="project" value="UniProtKB-UniRule"/>
</dbReference>
<dbReference type="NCBIfam" id="TIGR03215">
    <property type="entry name" value="ac_ald_DH_ac"/>
    <property type="match status" value="1"/>
</dbReference>
<dbReference type="SUPFAM" id="SSF55347">
    <property type="entry name" value="Glyceraldehyde-3-phosphate dehydrogenase-like, C-terminal domain"/>
    <property type="match status" value="1"/>
</dbReference>
<evidence type="ECO:0000313" key="6">
    <source>
        <dbReference type="Proteomes" id="UP000286931"/>
    </source>
</evidence>
<feature type="active site" description="Acyl-thioester intermediate" evidence="3">
    <location>
        <position position="129"/>
    </location>
</feature>
<dbReference type="AlphaFoldDB" id="A0A401Z1N6"/>
<keyword evidence="3" id="KW-0058">Aromatic hydrocarbons catabolism</keyword>
<dbReference type="InterPro" id="IPR036291">
    <property type="entry name" value="NAD(P)-bd_dom_sf"/>
</dbReference>
<dbReference type="NCBIfam" id="NF006157">
    <property type="entry name" value="PRK08300.1"/>
    <property type="match status" value="1"/>
</dbReference>
<dbReference type="InterPro" id="IPR000534">
    <property type="entry name" value="Semialdehyde_DH_NAD-bd"/>
</dbReference>
<reference evidence="5 6" key="1">
    <citation type="submission" date="2018-12" db="EMBL/GenBank/DDBJ databases">
        <title>Draft genome sequence of Embleya hyalina NBRC 13850T.</title>
        <authorList>
            <person name="Komaki H."/>
            <person name="Hosoyama A."/>
            <person name="Kimura A."/>
            <person name="Ichikawa N."/>
            <person name="Tamura T."/>
        </authorList>
    </citation>
    <scope>NUCLEOTIDE SEQUENCE [LARGE SCALE GENOMIC DNA]</scope>
    <source>
        <strain evidence="5 6">NBRC 13850</strain>
    </source>
</reference>
<dbReference type="OrthoDB" id="9786743at2"/>
<keyword evidence="6" id="KW-1185">Reference proteome</keyword>
<dbReference type="SUPFAM" id="SSF51735">
    <property type="entry name" value="NAD(P)-binding Rossmann-fold domains"/>
    <property type="match status" value="1"/>
</dbReference>
<dbReference type="HAMAP" id="MF_01657">
    <property type="entry name" value="Ac_ald_DH_ac"/>
    <property type="match status" value="1"/>
</dbReference>
<sequence length="292" mass="30975">MDRGRPLTVAVLGAGLIGVDLVTKIRRSPLLECRLVVARDDQARGLRMAAALGCRTSSKGIDALLDSSEPYDIVFDATNAMSHAEHWALLQPTGTRMIDLTPSMIGTMVAPTVNGAEAGRHANVNLISCGGQAALPVLHRLAREISAEYIEVVTTAASRSVGRATRMNLDEYIETTRAAVTRFTGVADSKVMVNLSPAQPPSPFRVAISLLAPAADPERVSVLVEEAAVAMRRFVPGYRIKVCSVADGVVFVAVEVEATGDRIPHYAGNLDIINAAAVHVAERHPAPLGGRT</sequence>
<name>A0A401Z1N6_9ACTN</name>
<protein>
    <recommendedName>
        <fullName evidence="3">Acetaldehyde dehydrogenase</fullName>
        <ecNumber evidence="3">1.2.1.10</ecNumber>
    </recommendedName>
    <alternativeName>
        <fullName evidence="3">Acetaldehyde dehydrogenase [acetylating]</fullName>
    </alternativeName>
</protein>
<dbReference type="Gene3D" id="3.30.360.10">
    <property type="entry name" value="Dihydrodipicolinate Reductase, domain 2"/>
    <property type="match status" value="1"/>
</dbReference>
<proteinExistence type="inferred from homology"/>
<comment type="caution">
    <text evidence="5">The sequence shown here is derived from an EMBL/GenBank/DDBJ whole genome shotgun (WGS) entry which is preliminary data.</text>
</comment>
<keyword evidence="2 3" id="KW-0520">NAD</keyword>
<dbReference type="EC" id="1.2.1.10" evidence="3"/>
<dbReference type="SMART" id="SM00859">
    <property type="entry name" value="Semialdhyde_dh"/>
    <property type="match status" value="1"/>
</dbReference>
<evidence type="ECO:0000259" key="4">
    <source>
        <dbReference type="SMART" id="SM00859"/>
    </source>
</evidence>
<keyword evidence="3" id="KW-0560">Oxidoreductase</keyword>
<evidence type="ECO:0000313" key="5">
    <source>
        <dbReference type="EMBL" id="GCE00803.1"/>
    </source>
</evidence>
<evidence type="ECO:0000256" key="2">
    <source>
        <dbReference type="ARBA" id="ARBA00023027"/>
    </source>
</evidence>
<accession>A0A401Z1N6</accession>